<evidence type="ECO:0000313" key="7">
    <source>
        <dbReference type="EMBL" id="GCD19770.1"/>
    </source>
</evidence>
<dbReference type="PANTHER" id="PTHR21208">
    <property type="entry name" value="ADP-DEPENDENT GLUCOKINASE"/>
    <property type="match status" value="1"/>
</dbReference>
<evidence type="ECO:0008006" key="9">
    <source>
        <dbReference type="Google" id="ProtNLM"/>
    </source>
</evidence>
<sequence>MSTRYVLGLGGTVDYEIAWTPDVLDRLVAEHAITPDELDVHVPIGSERDLLRTLLAFVRDGVGGERFVASSDIVAAFAGHFPVRVTLGGTCVRAAIAMDVLGLASTVHLVSIDDHVRRLLPASTSYLCSAESDSLDPHLIVQFPAGTTIRVGSDEVVAPHPNRIIYVNDPPNRELLLHPGLPDAMADADVVLVSGFNVIQDAETLEHRLADVRKGLQRLAPGALAYFEDAGYHVPALARRVRDELSGLVDVYAMNEDELQSWLGRTVDLLDADDVAAALVELASVVPAPTRVVHTKHWALAHGGDAERYRAPLLGGITMAGTRYVHGDGFTPDDYAATGTTTPQPEGVAFAAALESVLPSAVCVPAFALDTAAPTTIGLGDTFVGGFLAAAGRA</sequence>
<keyword evidence="6" id="KW-0324">Glycolysis</keyword>
<reference evidence="7 8" key="1">
    <citation type="submission" date="2018-11" db="EMBL/GenBank/DDBJ databases">
        <title>Draft genome sequence of Cellulomonas takizawaensis strain TKZ-21.</title>
        <authorList>
            <person name="Yamamura H."/>
            <person name="Hayashi T."/>
            <person name="Hamada M."/>
            <person name="Serisawa Y."/>
            <person name="Matsuyama K."/>
            <person name="Nakagawa Y."/>
            <person name="Otoguro M."/>
            <person name="Yanagida F."/>
            <person name="Hayakawa M."/>
        </authorList>
    </citation>
    <scope>NUCLEOTIDE SEQUENCE [LARGE SCALE GENOMIC DNA]</scope>
    <source>
        <strain evidence="7 8">TKZ-21</strain>
    </source>
</reference>
<keyword evidence="1" id="KW-0963">Cytoplasm</keyword>
<dbReference type="PANTHER" id="PTHR21208:SF1">
    <property type="entry name" value="ADP-DEPENDENT GLUCOKINASE"/>
    <property type="match status" value="1"/>
</dbReference>
<dbReference type="InterPro" id="IPR029056">
    <property type="entry name" value="Ribokinase-like"/>
</dbReference>
<dbReference type="GO" id="GO:0006096">
    <property type="term" value="P:glycolytic process"/>
    <property type="evidence" value="ECO:0007669"/>
    <property type="project" value="UniProtKB-KW"/>
</dbReference>
<evidence type="ECO:0000313" key="8">
    <source>
        <dbReference type="Proteomes" id="UP000288246"/>
    </source>
</evidence>
<dbReference type="SUPFAM" id="SSF53613">
    <property type="entry name" value="Ribokinase-like"/>
    <property type="match status" value="1"/>
</dbReference>
<keyword evidence="4" id="KW-0418">Kinase</keyword>
<dbReference type="GO" id="GO:0046872">
    <property type="term" value="F:metal ion binding"/>
    <property type="evidence" value="ECO:0007669"/>
    <property type="project" value="UniProtKB-KW"/>
</dbReference>
<accession>A0A401UYZ3</accession>
<gene>
    <name evidence="7" type="ORF">CTKZ_13320</name>
</gene>
<dbReference type="Proteomes" id="UP000288246">
    <property type="component" value="Unassembled WGS sequence"/>
</dbReference>
<dbReference type="GO" id="GO:0006006">
    <property type="term" value="P:glucose metabolic process"/>
    <property type="evidence" value="ECO:0007669"/>
    <property type="project" value="TreeGrafter"/>
</dbReference>
<dbReference type="OrthoDB" id="2813007at2"/>
<evidence type="ECO:0000256" key="2">
    <source>
        <dbReference type="ARBA" id="ARBA00022679"/>
    </source>
</evidence>
<keyword evidence="2" id="KW-0808">Transferase</keyword>
<dbReference type="PROSITE" id="PS51255">
    <property type="entry name" value="ADPK"/>
    <property type="match status" value="1"/>
</dbReference>
<comment type="caution">
    <text evidence="7">The sequence shown here is derived from an EMBL/GenBank/DDBJ whole genome shotgun (WGS) entry which is preliminary data.</text>
</comment>
<protein>
    <recommendedName>
        <fullName evidence="9">ADP-dependent phosphofructokinase/glucokinase</fullName>
    </recommendedName>
</protein>
<evidence type="ECO:0000256" key="6">
    <source>
        <dbReference type="ARBA" id="ARBA00023152"/>
    </source>
</evidence>
<dbReference type="Gene3D" id="3.40.1190.20">
    <property type="match status" value="1"/>
</dbReference>
<name>A0A401UYZ3_9CELL</name>
<keyword evidence="5" id="KW-0460">Magnesium</keyword>
<dbReference type="AlphaFoldDB" id="A0A401UYZ3"/>
<evidence type="ECO:0000256" key="5">
    <source>
        <dbReference type="ARBA" id="ARBA00022842"/>
    </source>
</evidence>
<organism evidence="7 8">
    <name type="scientific">Cellulomonas algicola</name>
    <dbReference type="NCBI Taxonomy" id="2071633"/>
    <lineage>
        <taxon>Bacteria</taxon>
        <taxon>Bacillati</taxon>
        <taxon>Actinomycetota</taxon>
        <taxon>Actinomycetes</taxon>
        <taxon>Micrococcales</taxon>
        <taxon>Cellulomonadaceae</taxon>
        <taxon>Cellulomonas</taxon>
    </lineage>
</organism>
<keyword evidence="8" id="KW-1185">Reference proteome</keyword>
<proteinExistence type="predicted"/>
<dbReference type="EMBL" id="BHYL01000094">
    <property type="protein sequence ID" value="GCD19770.1"/>
    <property type="molecule type" value="Genomic_DNA"/>
</dbReference>
<dbReference type="RefSeq" id="WP_124342294.1">
    <property type="nucleotide sequence ID" value="NZ_BHYL01000094.1"/>
</dbReference>
<dbReference type="InterPro" id="IPR007666">
    <property type="entry name" value="ADP_PFK/GK"/>
</dbReference>
<evidence type="ECO:0000256" key="1">
    <source>
        <dbReference type="ARBA" id="ARBA00022490"/>
    </source>
</evidence>
<keyword evidence="3" id="KW-0479">Metal-binding</keyword>
<evidence type="ECO:0000256" key="4">
    <source>
        <dbReference type="ARBA" id="ARBA00022777"/>
    </source>
</evidence>
<dbReference type="Pfam" id="PF04587">
    <property type="entry name" value="ADP_PFK_GK"/>
    <property type="match status" value="1"/>
</dbReference>
<evidence type="ECO:0000256" key="3">
    <source>
        <dbReference type="ARBA" id="ARBA00022723"/>
    </source>
</evidence>
<dbReference type="GO" id="GO:0043843">
    <property type="term" value="F:ADP-specific glucokinase activity"/>
    <property type="evidence" value="ECO:0007669"/>
    <property type="project" value="TreeGrafter"/>
</dbReference>